<evidence type="ECO:0000313" key="1">
    <source>
        <dbReference type="EMBL" id="PLB38752.1"/>
    </source>
</evidence>
<gene>
    <name evidence="1" type="ORF">BDW47DRAFT_125276</name>
</gene>
<organism evidence="1 2">
    <name type="scientific">Aspergillus candidus</name>
    <dbReference type="NCBI Taxonomy" id="41067"/>
    <lineage>
        <taxon>Eukaryota</taxon>
        <taxon>Fungi</taxon>
        <taxon>Dikarya</taxon>
        <taxon>Ascomycota</taxon>
        <taxon>Pezizomycotina</taxon>
        <taxon>Eurotiomycetes</taxon>
        <taxon>Eurotiomycetidae</taxon>
        <taxon>Eurotiales</taxon>
        <taxon>Aspergillaceae</taxon>
        <taxon>Aspergillus</taxon>
        <taxon>Aspergillus subgen. Circumdati</taxon>
    </lineage>
</organism>
<protein>
    <recommendedName>
        <fullName evidence="3">F-box domain-containing protein</fullName>
    </recommendedName>
</protein>
<dbReference type="EMBL" id="KZ559134">
    <property type="protein sequence ID" value="PLB38752.1"/>
    <property type="molecule type" value="Genomic_DNA"/>
</dbReference>
<reference evidence="1 2" key="1">
    <citation type="submission" date="2017-12" db="EMBL/GenBank/DDBJ databases">
        <authorList>
            <consortium name="DOE Joint Genome Institute"/>
            <person name="Haridas S."/>
            <person name="Kjaerbolling I."/>
            <person name="Vesth T.C."/>
            <person name="Frisvad J.C."/>
            <person name="Nybo J.L."/>
            <person name="Theobald S."/>
            <person name="Kuo A."/>
            <person name="Bowyer P."/>
            <person name="Matsuda Y."/>
            <person name="Mondo S."/>
            <person name="Lyhne E.K."/>
            <person name="Kogle M.E."/>
            <person name="Clum A."/>
            <person name="Lipzen A."/>
            <person name="Salamov A."/>
            <person name="Ngan C.Y."/>
            <person name="Daum C."/>
            <person name="Chiniquy J."/>
            <person name="Barry K."/>
            <person name="LaButti K."/>
            <person name="Simmons B.A."/>
            <person name="Magnuson J.K."/>
            <person name="Mortensen U.H."/>
            <person name="Larsen T.O."/>
            <person name="Grigoriev I.V."/>
            <person name="Baker S.E."/>
            <person name="Andersen M.R."/>
            <person name="Nordberg H.P."/>
            <person name="Cantor M.N."/>
            <person name="Hua S.X."/>
        </authorList>
    </citation>
    <scope>NUCLEOTIDE SEQUENCE [LARGE SCALE GENOMIC DNA]</scope>
    <source>
        <strain evidence="1 2">CBS 102.13</strain>
    </source>
</reference>
<sequence length="319" mass="35828">MVLPIYLWCMLCGGVIDQAGNRLVEGAQPVNDALDYRLVDAAALENDYLLNDDHQWCGFHRIITHVPDTDIYYLSGIGYQAYTKQCGLSCFRVPIDPTKAVIGLVEPGLDGFRVHNCSYIPPTADGHAPGADIGFPIHMRCWSLAKIKLGPAVEQNLGLFWTVLRDRFVRLIGKLGLPTPITSLEPYKIPGILQALSQNLARTTVSPSASTFPSRLSCLPQEIYWPILDCLDWQSFVNLKKAVAWPAMGGYWRCRAALLLDEDLDPIPGPELDWEAICLELERLDEVDGVFCNRRRILRVLKDFQVNMQQLISRQMDVS</sequence>
<evidence type="ECO:0008006" key="3">
    <source>
        <dbReference type="Google" id="ProtNLM"/>
    </source>
</evidence>
<proteinExistence type="predicted"/>
<keyword evidence="2" id="KW-1185">Reference proteome</keyword>
<dbReference type="OrthoDB" id="4381838at2759"/>
<accession>A0A2I2FDQ0</accession>
<name>A0A2I2FDQ0_ASPCN</name>
<dbReference type="AlphaFoldDB" id="A0A2I2FDQ0"/>
<evidence type="ECO:0000313" key="2">
    <source>
        <dbReference type="Proteomes" id="UP000234585"/>
    </source>
</evidence>
<dbReference type="GeneID" id="36523519"/>
<dbReference type="RefSeq" id="XP_024672764.1">
    <property type="nucleotide sequence ID" value="XM_024816359.1"/>
</dbReference>
<dbReference type="Proteomes" id="UP000234585">
    <property type="component" value="Unassembled WGS sequence"/>
</dbReference>